<dbReference type="KEGG" id="pprt:ET464_12475"/>
<protein>
    <submittedName>
        <fullName evidence="1">Cell division protein</fullName>
    </submittedName>
</protein>
<dbReference type="InterPro" id="IPR019587">
    <property type="entry name" value="Polyketide_cyclase/dehydratase"/>
</dbReference>
<name>A0A4P6EZ57_9BACL</name>
<reference evidence="1 2" key="1">
    <citation type="submission" date="2019-01" db="EMBL/GenBank/DDBJ databases">
        <title>Genome sequencing of strain FW100M-2.</title>
        <authorList>
            <person name="Heo J."/>
            <person name="Kim S.-J."/>
            <person name="Kim J.-S."/>
            <person name="Hong S.-B."/>
            <person name="Kwon S.-W."/>
        </authorList>
    </citation>
    <scope>NUCLEOTIDE SEQUENCE [LARGE SCALE GENOMIC DNA]</scope>
    <source>
        <strain evidence="1 2">FW100M-2</strain>
    </source>
</reference>
<keyword evidence="1" id="KW-0132">Cell division</keyword>
<dbReference type="InterPro" id="IPR023393">
    <property type="entry name" value="START-like_dom_sf"/>
</dbReference>
<proteinExistence type="predicted"/>
<dbReference type="Pfam" id="PF10604">
    <property type="entry name" value="Polyketide_cyc2"/>
    <property type="match status" value="1"/>
</dbReference>
<evidence type="ECO:0000313" key="2">
    <source>
        <dbReference type="Proteomes" id="UP000293568"/>
    </source>
</evidence>
<evidence type="ECO:0000313" key="1">
    <source>
        <dbReference type="EMBL" id="QAY67089.1"/>
    </source>
</evidence>
<dbReference type="CDD" id="cd07820">
    <property type="entry name" value="SRPBCC_3"/>
    <property type="match status" value="1"/>
</dbReference>
<organism evidence="1 2">
    <name type="scientific">Paenibacillus protaetiae</name>
    <dbReference type="NCBI Taxonomy" id="2509456"/>
    <lineage>
        <taxon>Bacteria</taxon>
        <taxon>Bacillati</taxon>
        <taxon>Bacillota</taxon>
        <taxon>Bacilli</taxon>
        <taxon>Bacillales</taxon>
        <taxon>Paenibacillaceae</taxon>
        <taxon>Paenibacillus</taxon>
    </lineage>
</organism>
<dbReference type="EMBL" id="CP035492">
    <property type="protein sequence ID" value="QAY67089.1"/>
    <property type="molecule type" value="Genomic_DNA"/>
</dbReference>
<dbReference type="Gene3D" id="3.30.530.20">
    <property type="match status" value="1"/>
</dbReference>
<dbReference type="OrthoDB" id="9801773at2"/>
<keyword evidence="2" id="KW-1185">Reference proteome</keyword>
<dbReference type="SUPFAM" id="SSF55961">
    <property type="entry name" value="Bet v1-like"/>
    <property type="match status" value="1"/>
</dbReference>
<dbReference type="Proteomes" id="UP000293568">
    <property type="component" value="Chromosome"/>
</dbReference>
<gene>
    <name evidence="1" type="ORF">ET464_12475</name>
</gene>
<dbReference type="AlphaFoldDB" id="A0A4P6EZ57"/>
<dbReference type="RefSeq" id="WP_129441346.1">
    <property type="nucleotide sequence ID" value="NZ_CP035492.1"/>
</dbReference>
<accession>A0A4P6EZ57</accession>
<sequence length="157" mass="18118">MVKIETGIWIDAPVEVCFDLARDIGVHTQTTWPFTKERAIAGVTSGMIGDGETVTFQATHFGVRQKLTSLVSEYRRPYVFVDSMQRGAFKSLRHEHYFEPSGSGTRLRDVLYLEAPLGPLGWLAERLVLRTYMRRFLEYRNRGLKQLAEQRIAPQRR</sequence>
<keyword evidence="1" id="KW-0131">Cell cycle</keyword>
<dbReference type="GO" id="GO:0051301">
    <property type="term" value="P:cell division"/>
    <property type="evidence" value="ECO:0007669"/>
    <property type="project" value="UniProtKB-KW"/>
</dbReference>